<dbReference type="RefSeq" id="WP_139261199.1">
    <property type="nucleotide sequence ID" value="NZ_FQTV01000002.1"/>
</dbReference>
<sequence>MKIRGVLILTLLMLFAACRNIQTSNLNKDGKQTSKKLSDTVNTRNDSDFSERNKEFKELESHIPRFYIKYKQPINGYSVKVMVESVDEPSRAILEFSKDGKVAFTLENRYFYESALEGDKKKIFKKGVYYVDYKIRKNERFSGDLDKGVPFFFQDVNFDNTKELVFSLWGQGQRHTSMYKVYSVNDNAEDILYQITDNEPFNKLDDFTKFDQKNKTITLFCDGGASNYTEFIYKLNNDGDDFVPLKKIVDTVDGEEIEYKIKVITSKKG</sequence>
<evidence type="ECO:0008006" key="4">
    <source>
        <dbReference type="Google" id="ProtNLM"/>
    </source>
</evidence>
<dbReference type="PROSITE" id="PS51257">
    <property type="entry name" value="PROKAR_LIPOPROTEIN"/>
    <property type="match status" value="1"/>
</dbReference>
<dbReference type="STRING" id="1297750.SAMN05444405_10250"/>
<protein>
    <recommendedName>
        <fullName evidence="4">Lipoprotein</fullName>
    </recommendedName>
</protein>
<name>A0A1M4UCA8_9BACE</name>
<dbReference type="Proteomes" id="UP000184509">
    <property type="component" value="Unassembled WGS sequence"/>
</dbReference>
<reference evidence="2 3" key="1">
    <citation type="submission" date="2016-11" db="EMBL/GenBank/DDBJ databases">
        <authorList>
            <person name="Jaros S."/>
            <person name="Januszkiewicz K."/>
            <person name="Wedrychowicz H."/>
        </authorList>
    </citation>
    <scope>NUCLEOTIDE SEQUENCE [LARGE SCALE GENOMIC DNA]</scope>
    <source>
        <strain evidence="2 3">DSM 26991</strain>
    </source>
</reference>
<keyword evidence="3" id="KW-1185">Reference proteome</keyword>
<accession>A0A1M4UCA8</accession>
<dbReference type="EMBL" id="FQTV01000002">
    <property type="protein sequence ID" value="SHE54432.1"/>
    <property type="molecule type" value="Genomic_DNA"/>
</dbReference>
<gene>
    <name evidence="2" type="ORF">SAMN05444405_10250</name>
</gene>
<evidence type="ECO:0000313" key="3">
    <source>
        <dbReference type="Proteomes" id="UP000184509"/>
    </source>
</evidence>
<evidence type="ECO:0000256" key="1">
    <source>
        <dbReference type="SAM" id="SignalP"/>
    </source>
</evidence>
<keyword evidence="1" id="KW-0732">Signal</keyword>
<feature type="chain" id="PRO_5009907711" description="Lipoprotein" evidence="1">
    <location>
        <begin position="22"/>
        <end position="269"/>
    </location>
</feature>
<dbReference type="AlphaFoldDB" id="A0A1M4UCA8"/>
<feature type="signal peptide" evidence="1">
    <location>
        <begin position="1"/>
        <end position="21"/>
    </location>
</feature>
<organism evidence="2 3">
    <name type="scientific">Bacteroides luti</name>
    <dbReference type="NCBI Taxonomy" id="1297750"/>
    <lineage>
        <taxon>Bacteria</taxon>
        <taxon>Pseudomonadati</taxon>
        <taxon>Bacteroidota</taxon>
        <taxon>Bacteroidia</taxon>
        <taxon>Bacteroidales</taxon>
        <taxon>Bacteroidaceae</taxon>
        <taxon>Bacteroides</taxon>
    </lineage>
</organism>
<dbReference type="OrthoDB" id="1043095at2"/>
<proteinExistence type="predicted"/>
<evidence type="ECO:0000313" key="2">
    <source>
        <dbReference type="EMBL" id="SHE54432.1"/>
    </source>
</evidence>